<reference evidence="4 5" key="2">
    <citation type="submission" date="2024-07" db="EMBL/GenBank/DDBJ databases">
        <authorList>
            <person name="Akdeniz Z."/>
        </authorList>
    </citation>
    <scope>NUCLEOTIDE SEQUENCE [LARGE SCALE GENOMIC DNA]</scope>
</reference>
<dbReference type="EMBL" id="CAXDID020000219">
    <property type="protein sequence ID" value="CAL6058123.1"/>
    <property type="molecule type" value="Genomic_DNA"/>
</dbReference>
<keyword evidence="5" id="KW-1185">Reference proteome</keyword>
<dbReference type="GO" id="GO:0016829">
    <property type="term" value="F:lyase activity"/>
    <property type="evidence" value="ECO:0007669"/>
    <property type="project" value="InterPro"/>
</dbReference>
<dbReference type="GO" id="GO:0005576">
    <property type="term" value="C:extracellular region"/>
    <property type="evidence" value="ECO:0007669"/>
    <property type="project" value="InterPro"/>
</dbReference>
<dbReference type="InterPro" id="IPR003159">
    <property type="entry name" value="Lyase_8_central_dom"/>
</dbReference>
<dbReference type="PANTHER" id="PTHR38481">
    <property type="entry name" value="HYALURONATE LYASE"/>
    <property type="match status" value="1"/>
</dbReference>
<organism evidence="3">
    <name type="scientific">Hexamita inflata</name>
    <dbReference type="NCBI Taxonomy" id="28002"/>
    <lineage>
        <taxon>Eukaryota</taxon>
        <taxon>Metamonada</taxon>
        <taxon>Diplomonadida</taxon>
        <taxon>Hexamitidae</taxon>
        <taxon>Hexamitinae</taxon>
        <taxon>Hexamita</taxon>
    </lineage>
</organism>
<gene>
    <name evidence="4" type="ORF">HINF_LOCUS48013</name>
    <name evidence="3" type="ORF">HINF_LOCUS59657</name>
</gene>
<dbReference type="InterPro" id="IPR008929">
    <property type="entry name" value="Chondroitin_lyas"/>
</dbReference>
<dbReference type="EMBL" id="CATOUU010001103">
    <property type="protein sequence ID" value="CAI9972012.1"/>
    <property type="molecule type" value="Genomic_DNA"/>
</dbReference>
<dbReference type="Proteomes" id="UP001642409">
    <property type="component" value="Unassembled WGS sequence"/>
</dbReference>
<dbReference type="Pfam" id="PF02278">
    <property type="entry name" value="Lyase_8"/>
    <property type="match status" value="1"/>
</dbReference>
<name>A0AA86V0Z3_9EUKA</name>
<accession>A0AA86V0Z3</accession>
<dbReference type="SUPFAM" id="SSF48230">
    <property type="entry name" value="Chondroitin AC/alginate lyase"/>
    <property type="match status" value="1"/>
</dbReference>
<evidence type="ECO:0000259" key="1">
    <source>
        <dbReference type="Pfam" id="PF02278"/>
    </source>
</evidence>
<dbReference type="AlphaFoldDB" id="A0AA86V0Z3"/>
<dbReference type="InterPro" id="IPR012970">
    <property type="entry name" value="Lyase_8_alpha_N"/>
</dbReference>
<dbReference type="Gene3D" id="2.70.98.10">
    <property type="match status" value="1"/>
</dbReference>
<dbReference type="InterPro" id="IPR014718">
    <property type="entry name" value="GH-type_carb-bd"/>
</dbReference>
<evidence type="ECO:0000313" key="3">
    <source>
        <dbReference type="EMBL" id="CAI9972012.1"/>
    </source>
</evidence>
<dbReference type="InterPro" id="IPR038970">
    <property type="entry name" value="Lyase_8"/>
</dbReference>
<feature type="domain" description="Polysaccharide lyase family 8 central" evidence="1">
    <location>
        <begin position="195"/>
        <end position="246"/>
    </location>
</feature>
<proteinExistence type="predicted"/>
<dbReference type="GO" id="GO:0030246">
    <property type="term" value="F:carbohydrate binding"/>
    <property type="evidence" value="ECO:0007669"/>
    <property type="project" value="InterPro"/>
</dbReference>
<protein>
    <submittedName>
        <fullName evidence="3">S-layer homology domain-containing protein</fullName>
    </submittedName>
    <submittedName>
        <fullName evidence="4">S-layer_homology domain-containing protein</fullName>
    </submittedName>
</protein>
<dbReference type="Gene3D" id="1.50.10.100">
    <property type="entry name" value="Chondroitin AC/alginate lyase"/>
    <property type="match status" value="1"/>
</dbReference>
<feature type="domain" description="Polysaccharide lyase 8 N-terminal alpha-helical" evidence="2">
    <location>
        <begin position="3"/>
        <end position="147"/>
    </location>
</feature>
<sequence>MITFLRGIVSRNQTETDEAFTTIPSILEITTSYDGFFKDGSFIQHRVIPYTVGYGLGLLGNVVEFLSLLIGQNVYSIWGTNIAYIFTAAVNTYTPILYNGQLIPITNGRLVANSGGFMGARGMLASFAYLTEFGDSKEVSEIVEVIKSIIKYHVIKSRPYEDHSKYQRVLRNREIIGQIEANQSIIPFDPRKLYNFASMNRIVQKREHYSFGIAMCSYRISGYEANADEHSKGWYSGDGVEYLMMKNQIARQTCQCSQICGWCGD</sequence>
<reference evidence="3" key="1">
    <citation type="submission" date="2023-06" db="EMBL/GenBank/DDBJ databases">
        <authorList>
            <person name="Kurt Z."/>
        </authorList>
    </citation>
    <scope>NUCLEOTIDE SEQUENCE</scope>
</reference>
<dbReference type="Pfam" id="PF08124">
    <property type="entry name" value="Lyase_8_N"/>
    <property type="match status" value="1"/>
</dbReference>
<evidence type="ECO:0000259" key="2">
    <source>
        <dbReference type="Pfam" id="PF08124"/>
    </source>
</evidence>
<evidence type="ECO:0000313" key="5">
    <source>
        <dbReference type="Proteomes" id="UP001642409"/>
    </source>
</evidence>
<dbReference type="PANTHER" id="PTHR38481:SF1">
    <property type="entry name" value="HYALURONATE LYASE"/>
    <property type="match status" value="1"/>
</dbReference>
<comment type="caution">
    <text evidence="3">The sequence shown here is derived from an EMBL/GenBank/DDBJ whole genome shotgun (WGS) entry which is preliminary data.</text>
</comment>
<evidence type="ECO:0000313" key="4">
    <source>
        <dbReference type="EMBL" id="CAL6058123.1"/>
    </source>
</evidence>